<evidence type="ECO:0000259" key="1">
    <source>
        <dbReference type="SMART" id="SM00901"/>
    </source>
</evidence>
<dbReference type="SMART" id="SM00901">
    <property type="entry name" value="FRG"/>
    <property type="match status" value="1"/>
</dbReference>
<comment type="caution">
    <text evidence="2">The sequence shown here is derived from an EMBL/GenBank/DDBJ whole genome shotgun (WGS) entry which is preliminary data.</text>
</comment>
<dbReference type="EMBL" id="JACLIC010000007">
    <property type="protein sequence ID" value="MBY0202443.1"/>
    <property type="molecule type" value="Genomic_DNA"/>
</dbReference>
<keyword evidence="3" id="KW-1185">Reference proteome</keyword>
<dbReference type="RefSeq" id="WP_221787159.1">
    <property type="nucleotide sequence ID" value="NZ_JACLIC010000007.1"/>
</dbReference>
<sequence length="431" mass="50066">MYNLFITSQDDAWEKHHYEIDKSRFLEYTNMDISDVFKNAKQDQLDVLKSYPCLFTYEGFEGYSKVGYLEKITDRGRMYLIEYSFDKEIPTIKSSDLEDIALLLDIRGWEINRTHWAIKDEDLLIRLSEANLIKIEVDKNDTVLPDPVESDSIVVESVKSYIEEIFKLSNDQDNDTFYRGHSDKKVYKLVPSLFRKDKAGNYKFLDNENVMFNEMILSNSSDFSMDTSTLDKLVRMQHYSLPTRLLDITSNPLIALYFACSSNGNMNVEGEVIIFKINKSHIKYFDSDKASCISNLAKLSKDDKENIIFEADVEGFNKQQIVGRLLHYIMEEKPFFQPRIVPTDLQDILCIKSKRANSRIYSQSGAFLLFGHEAVMNEEGTEDITVRRITIVNKQKILNELDALNINDSTVFPYIENTAKYIAKKFEFISK</sequence>
<gene>
    <name evidence="2" type="ORF">H7T88_04230</name>
</gene>
<reference evidence="2 3" key="1">
    <citation type="submission" date="2020-08" db="EMBL/GenBank/DDBJ databases">
        <title>Fungal Genomes of the International Space Station.</title>
        <authorList>
            <person name="Seuylemezian A."/>
            <person name="Singh N.K."/>
            <person name="Wood J."/>
            <person name="Venkateswaran K."/>
        </authorList>
    </citation>
    <scope>NUCLEOTIDE SEQUENCE [LARGE SCALE GENOMIC DNA]</scope>
    <source>
        <strain evidence="2 3">S/N-304-OC-R4</strain>
    </source>
</reference>
<dbReference type="Pfam" id="PF08867">
    <property type="entry name" value="FRG"/>
    <property type="match status" value="1"/>
</dbReference>
<evidence type="ECO:0000313" key="2">
    <source>
        <dbReference type="EMBL" id="MBY0202443.1"/>
    </source>
</evidence>
<accession>A0ABS7KE67</accession>
<protein>
    <submittedName>
        <fullName evidence="2">FRG domain-containing protein</fullName>
    </submittedName>
</protein>
<dbReference type="Proteomes" id="UP000706031">
    <property type="component" value="Unassembled WGS sequence"/>
</dbReference>
<evidence type="ECO:0000313" key="3">
    <source>
        <dbReference type="Proteomes" id="UP000706031"/>
    </source>
</evidence>
<proteinExistence type="predicted"/>
<dbReference type="InterPro" id="IPR014966">
    <property type="entry name" value="FRG-dom"/>
</dbReference>
<organism evidence="2 3">
    <name type="scientific">Paenibacillus cucumis</name>
    <name type="common">ex Kampfer et al. 2016</name>
    <dbReference type="NCBI Taxonomy" id="1776858"/>
    <lineage>
        <taxon>Bacteria</taxon>
        <taxon>Bacillati</taxon>
        <taxon>Bacillota</taxon>
        <taxon>Bacilli</taxon>
        <taxon>Bacillales</taxon>
        <taxon>Paenibacillaceae</taxon>
        <taxon>Paenibacillus</taxon>
    </lineage>
</organism>
<name>A0ABS7KE67_9BACL</name>
<feature type="domain" description="FRG" evidence="1">
    <location>
        <begin position="172"/>
        <end position="275"/>
    </location>
</feature>